<dbReference type="Gene3D" id="3.40.525.10">
    <property type="entry name" value="CRAL-TRIO lipid binding domain"/>
    <property type="match status" value="1"/>
</dbReference>
<dbReference type="InterPro" id="IPR036273">
    <property type="entry name" value="CRAL/TRIO_N_dom_sf"/>
</dbReference>
<feature type="region of interest" description="Disordered" evidence="18">
    <location>
        <begin position="454"/>
        <end position="478"/>
    </location>
</feature>
<keyword evidence="10" id="KW-0479">Metal-binding</keyword>
<feature type="transmembrane region" description="Helical" evidence="19">
    <location>
        <begin position="612"/>
        <end position="630"/>
    </location>
</feature>
<dbReference type="GO" id="GO:0046872">
    <property type="term" value="F:metal ion binding"/>
    <property type="evidence" value="ECO:0007669"/>
    <property type="project" value="UniProtKB-KW"/>
</dbReference>
<evidence type="ECO:0000256" key="2">
    <source>
        <dbReference type="ARBA" id="ARBA00001946"/>
    </source>
</evidence>
<evidence type="ECO:0000256" key="6">
    <source>
        <dbReference type="ARBA" id="ARBA00012605"/>
    </source>
</evidence>
<protein>
    <recommendedName>
        <fullName evidence="6">dolichyl-diphosphooligosaccharide--protein glycotransferase</fullName>
        <ecNumber evidence="6">2.4.99.18</ecNumber>
    </recommendedName>
</protein>
<keyword evidence="8" id="KW-0808">Transferase</keyword>
<keyword evidence="23" id="KW-1185">Reference proteome</keyword>
<evidence type="ECO:0000256" key="9">
    <source>
        <dbReference type="ARBA" id="ARBA00022692"/>
    </source>
</evidence>
<dbReference type="EMBL" id="JAWZYT010002667">
    <property type="protein sequence ID" value="KAK4302780.1"/>
    <property type="molecule type" value="Genomic_DNA"/>
</dbReference>
<organism evidence="22 23">
    <name type="scientific">Petrolisthes manimaculis</name>
    <dbReference type="NCBI Taxonomy" id="1843537"/>
    <lineage>
        <taxon>Eukaryota</taxon>
        <taxon>Metazoa</taxon>
        <taxon>Ecdysozoa</taxon>
        <taxon>Arthropoda</taxon>
        <taxon>Crustacea</taxon>
        <taxon>Multicrustacea</taxon>
        <taxon>Malacostraca</taxon>
        <taxon>Eumalacostraca</taxon>
        <taxon>Eucarida</taxon>
        <taxon>Decapoda</taxon>
        <taxon>Pleocyemata</taxon>
        <taxon>Anomura</taxon>
        <taxon>Galatheoidea</taxon>
        <taxon>Porcellanidae</taxon>
        <taxon>Petrolisthes</taxon>
    </lineage>
</organism>
<name>A0AAE1U1G0_9EUCA</name>
<comment type="similarity">
    <text evidence="5">Belongs to the STT3 family.</text>
</comment>
<evidence type="ECO:0000259" key="20">
    <source>
        <dbReference type="PROSITE" id="PS50191"/>
    </source>
</evidence>
<dbReference type="InterPro" id="IPR036865">
    <property type="entry name" value="CRAL-TRIO_dom_sf"/>
</dbReference>
<proteinExistence type="inferred from homology"/>
<feature type="transmembrane region" description="Helical" evidence="19">
    <location>
        <begin position="854"/>
        <end position="876"/>
    </location>
</feature>
<feature type="transmembrane region" description="Helical" evidence="19">
    <location>
        <begin position="514"/>
        <end position="536"/>
    </location>
</feature>
<evidence type="ECO:0000256" key="1">
    <source>
        <dbReference type="ARBA" id="ARBA00001936"/>
    </source>
</evidence>
<dbReference type="Gene3D" id="3.40.50.12610">
    <property type="match status" value="1"/>
</dbReference>
<dbReference type="PANTHER" id="PTHR13872:SF1">
    <property type="entry name" value="DOLICHYL-DIPHOSPHOOLIGOSACCHARIDE--PROTEIN GLYCOSYLTRANSFERASE SUBUNIT STT3B"/>
    <property type="match status" value="1"/>
</dbReference>
<feature type="domain" description="MSP" evidence="21">
    <location>
        <begin position="330"/>
        <end position="450"/>
    </location>
</feature>
<evidence type="ECO:0000256" key="12">
    <source>
        <dbReference type="ARBA" id="ARBA00022842"/>
    </source>
</evidence>
<dbReference type="Gene3D" id="2.60.40.10">
    <property type="entry name" value="Immunoglobulins"/>
    <property type="match status" value="1"/>
</dbReference>
<evidence type="ECO:0000256" key="4">
    <source>
        <dbReference type="ARBA" id="ARBA00004922"/>
    </source>
</evidence>
<dbReference type="InterPro" id="IPR048999">
    <property type="entry name" value="STT3-PglB_core"/>
</dbReference>
<dbReference type="Pfam" id="PF00650">
    <property type="entry name" value="CRAL_TRIO"/>
    <property type="match status" value="1"/>
</dbReference>
<feature type="domain" description="CRAL-TRIO" evidence="20">
    <location>
        <begin position="76"/>
        <end position="238"/>
    </location>
</feature>
<evidence type="ECO:0000256" key="3">
    <source>
        <dbReference type="ARBA" id="ARBA00004477"/>
    </source>
</evidence>
<accession>A0AAE1U1G0</accession>
<sequence length="1269" mass="144077">MSSLPPEPTRGEIDLLRTSALDRVTSDDLTCDPGDLERVRSDDRYIRRFLMHHDNDLKLSLDMVMDTLKWRWENKCNEITKESLPPSFFTKASMFTHNRDKNGCKMLLFIVKEHSKGVHDMEHLKKFFIYWLERLEREENGEWITVFFDMTDTGMKNMDMELIQYMINLFKNYYPWILNYIIVFEMPWLLSAMWKIIKTWLPPKSIEKIKFVDKKSLKEFVSSDQALKGWGGSDDYEYQFEAELVKAEVVTNNGDLDGKKRESDQALKGWGGSDDYEYQFEAELVHTHALTNNGDLDGKKVHFADGSVLPIPPSPVRPKPQLRGPNGEVVVEIEPSEELVFSNCNVGTTARILLSNPTSTILAFKIKTTSPEKYRVRPSVGVLESGGGKVEVGVSVGDTLTTATLVRDKFLVMVTPINNTTTNSTQDVSLLFKTVNKDDIFESRLRVGVSSALTENNNNNNNNDNINSLSNINQSSSPQTMSKLDEILNRQLIFEEKLKSTRGGISSPLGVKSLLVLTVLLLAWLAGFLSRLFAVIRFESIIHEFDPWFNYRATAHMVQNGYYQFLNWFDERAWYPLGRIVGGTVYPGLMVTSGSIHYILNLINIPVHIRDICVFLAPIFSGLTAIATYLLTKEVWSSGAGLFAACFIAVVPGYISRSVAGSYDNEGIAIFALMFTYYLWVKSVKTGSLFWSSSASLSYFYMVSAWGGYVYIINLIPLHVFVLLLMGRFSHRLYTAYNTFYILGLICSMQIPFVGFQPIRTSEHMAAAGVFALVNAWAVLKYLQSVMTKAEFTHFFVGASCVCAGGVFLVVVGLTWMGVVAPWSGRFYSLWDTGYAKIHIPIIASVSEHQPTTWFSFFFDLHILVATFPVGLWYCVKNINDERVFIVLFAVSAVYFAGVMVRLMLTLTPVVCVLGGIAFSTLFEVYLKEEESHRPQAGDSSDDDDDSEKNNKYDKAGKLRKMKHEQQSNSDGLGVNIRSMVIVVVLMLLMMFSVHCTWVTSNAYSSPSIVLATYGQDGTRQILDDFREAYYWLSQNTAVDARVMSWWDYGYQIAGMANRTTLVDNNTWNNSHIALVGKAMSSNESTAHAIMTSLDVDYVLVIFGGVIGYSGDDINKFLWMVRIAEGEHPKEIKESDYFTDRGEFRVDSQGSSTLLNCLMYKLSYFRFGELKLDYRTPAGFDRTRNAVIGNKDFKLTYLEEAYTTEHWLVRVYRVKKPDEFNRPRIPVTLRKVKRKNVYLTKKTNKKRRGSIKNKPLIVKGTRPKNVNVK</sequence>
<dbReference type="AlphaFoldDB" id="A0AAE1U1G0"/>
<comment type="subcellular location">
    <subcellularLocation>
        <location evidence="3">Endoplasmic reticulum membrane</location>
        <topology evidence="3">Multi-pass membrane protein</topology>
    </subcellularLocation>
</comment>
<comment type="cofactor">
    <cofactor evidence="2">
        <name>Mg(2+)</name>
        <dbReference type="ChEBI" id="CHEBI:18420"/>
    </cofactor>
</comment>
<evidence type="ECO:0000313" key="22">
    <source>
        <dbReference type="EMBL" id="KAK4302780.1"/>
    </source>
</evidence>
<feature type="transmembrane region" description="Helical" evidence="19">
    <location>
        <begin position="883"/>
        <end position="901"/>
    </location>
</feature>
<evidence type="ECO:0000256" key="17">
    <source>
        <dbReference type="ARBA" id="ARBA00048829"/>
    </source>
</evidence>
<evidence type="ECO:0000256" key="19">
    <source>
        <dbReference type="SAM" id="Phobius"/>
    </source>
</evidence>
<comment type="cofactor">
    <cofactor evidence="1">
        <name>Mn(2+)</name>
        <dbReference type="ChEBI" id="CHEBI:29035"/>
    </cofactor>
</comment>
<evidence type="ECO:0000256" key="14">
    <source>
        <dbReference type="ARBA" id="ARBA00023136"/>
    </source>
</evidence>
<dbReference type="InterPro" id="IPR048307">
    <property type="entry name" value="STT3_N"/>
</dbReference>
<keyword evidence="15" id="KW-0325">Glycoprotein</keyword>
<dbReference type="SMART" id="SM00516">
    <property type="entry name" value="SEC14"/>
    <property type="match status" value="1"/>
</dbReference>
<keyword evidence="14 19" id="KW-0472">Membrane</keyword>
<evidence type="ECO:0000256" key="13">
    <source>
        <dbReference type="ARBA" id="ARBA00022989"/>
    </source>
</evidence>
<evidence type="ECO:0000256" key="10">
    <source>
        <dbReference type="ARBA" id="ARBA00022723"/>
    </source>
</evidence>
<feature type="transmembrane region" description="Helical" evidence="19">
    <location>
        <begin position="700"/>
        <end position="727"/>
    </location>
</feature>
<feature type="compositionally biased region" description="Basic and acidic residues" evidence="18">
    <location>
        <begin position="948"/>
        <end position="957"/>
    </location>
</feature>
<dbReference type="CDD" id="cd00170">
    <property type="entry name" value="SEC14"/>
    <property type="match status" value="1"/>
</dbReference>
<keyword evidence="9 19" id="KW-0812">Transmembrane</keyword>
<feature type="transmembrane region" description="Helical" evidence="19">
    <location>
        <begin position="662"/>
        <end position="680"/>
    </location>
</feature>
<evidence type="ECO:0000256" key="18">
    <source>
        <dbReference type="SAM" id="MobiDB-lite"/>
    </source>
</evidence>
<dbReference type="InterPro" id="IPR000535">
    <property type="entry name" value="MSP_dom"/>
</dbReference>
<dbReference type="PANTHER" id="PTHR13872">
    <property type="entry name" value="DOLICHYL-DIPHOSPHOOLIGOSACCHARIDE--PROTEIN GLYCOSYLTRANSFERASE SUBUNIT"/>
    <property type="match status" value="1"/>
</dbReference>
<dbReference type="Pfam" id="PF00635">
    <property type="entry name" value="Motile_Sperm"/>
    <property type="match status" value="1"/>
</dbReference>
<feature type="transmembrane region" description="Helical" evidence="19">
    <location>
        <begin position="907"/>
        <end position="927"/>
    </location>
</feature>
<feature type="transmembrane region" description="Helical" evidence="19">
    <location>
        <begin position="739"/>
        <end position="759"/>
    </location>
</feature>
<feature type="transmembrane region" description="Helical" evidence="19">
    <location>
        <begin position="795"/>
        <end position="819"/>
    </location>
</feature>
<keyword evidence="7" id="KW-0328">Glycosyltransferase</keyword>
<dbReference type="FunFam" id="3.40.50.12610:FF:000001">
    <property type="entry name" value="Dolichyl-diphosphooligosaccharide--protein glycosyltransferase subunit STT3B"/>
    <property type="match status" value="1"/>
</dbReference>
<feature type="region of interest" description="Disordered" evidence="18">
    <location>
        <begin position="933"/>
        <end position="969"/>
    </location>
</feature>
<dbReference type="Pfam" id="PF21436">
    <property type="entry name" value="STT3-PglB_core"/>
    <property type="match status" value="1"/>
</dbReference>
<feature type="transmembrane region" description="Helical" evidence="19">
    <location>
        <begin position="765"/>
        <end position="783"/>
    </location>
</feature>
<keyword evidence="13 19" id="KW-1133">Transmembrane helix</keyword>
<dbReference type="InterPro" id="IPR001251">
    <property type="entry name" value="CRAL-TRIO_dom"/>
</dbReference>
<keyword evidence="12" id="KW-0460">Magnesium</keyword>
<reference evidence="22" key="1">
    <citation type="submission" date="2023-11" db="EMBL/GenBank/DDBJ databases">
        <title>Genome assemblies of two species of porcelain crab, Petrolisthes cinctipes and Petrolisthes manimaculis (Anomura: Porcellanidae).</title>
        <authorList>
            <person name="Angst P."/>
        </authorList>
    </citation>
    <scope>NUCLEOTIDE SEQUENCE</scope>
    <source>
        <strain evidence="22">PB745_02</strain>
        <tissue evidence="22">Gill</tissue>
    </source>
</reference>
<dbReference type="Pfam" id="PF02516">
    <property type="entry name" value="STT3"/>
    <property type="match status" value="1"/>
</dbReference>
<dbReference type="Proteomes" id="UP001292094">
    <property type="component" value="Unassembled WGS sequence"/>
</dbReference>
<gene>
    <name evidence="22" type="ORF">Pmani_025147</name>
</gene>
<feature type="transmembrane region" description="Helical" evidence="19">
    <location>
        <begin position="980"/>
        <end position="1000"/>
    </location>
</feature>
<dbReference type="GO" id="GO:0004579">
    <property type="term" value="F:dolichyl-diphosphooligosaccharide-protein glycotransferase activity"/>
    <property type="evidence" value="ECO:0007669"/>
    <property type="project" value="UniProtKB-EC"/>
</dbReference>
<dbReference type="InterPro" id="IPR003674">
    <property type="entry name" value="Oligo_trans_STT3"/>
</dbReference>
<evidence type="ECO:0000313" key="23">
    <source>
        <dbReference type="Proteomes" id="UP001292094"/>
    </source>
</evidence>
<comment type="caution">
    <text evidence="22">The sequence shown here is derived from an EMBL/GenBank/DDBJ whole genome shotgun (WGS) entry which is preliminary data.</text>
</comment>
<keyword evidence="16" id="KW-0464">Manganese</keyword>
<comment type="pathway">
    <text evidence="4">Protein modification; protein glycosylation.</text>
</comment>
<evidence type="ECO:0000256" key="11">
    <source>
        <dbReference type="ARBA" id="ARBA00022824"/>
    </source>
</evidence>
<dbReference type="GO" id="GO:0008250">
    <property type="term" value="C:oligosaccharyltransferase complex"/>
    <property type="evidence" value="ECO:0007669"/>
    <property type="project" value="UniProtKB-ARBA"/>
</dbReference>
<dbReference type="SUPFAM" id="SSF49354">
    <property type="entry name" value="PapD-like"/>
    <property type="match status" value="1"/>
</dbReference>
<dbReference type="InterPro" id="IPR013783">
    <property type="entry name" value="Ig-like_fold"/>
</dbReference>
<dbReference type="GO" id="GO:0018279">
    <property type="term" value="P:protein N-linked glycosylation via asparagine"/>
    <property type="evidence" value="ECO:0007669"/>
    <property type="project" value="UniProtKB-ARBA"/>
</dbReference>
<dbReference type="SUPFAM" id="SSF46938">
    <property type="entry name" value="CRAL/TRIO N-terminal domain"/>
    <property type="match status" value="1"/>
</dbReference>
<feature type="transmembrane region" description="Helical" evidence="19">
    <location>
        <begin position="636"/>
        <end position="655"/>
    </location>
</feature>
<dbReference type="GO" id="GO:0043687">
    <property type="term" value="P:post-translational protein modification"/>
    <property type="evidence" value="ECO:0007669"/>
    <property type="project" value="TreeGrafter"/>
</dbReference>
<evidence type="ECO:0000256" key="5">
    <source>
        <dbReference type="ARBA" id="ARBA00010810"/>
    </source>
</evidence>
<dbReference type="EC" id="2.4.99.18" evidence="6"/>
<keyword evidence="11" id="KW-0256">Endoplasmic reticulum</keyword>
<feature type="compositionally biased region" description="Low complexity" evidence="18">
    <location>
        <begin position="456"/>
        <end position="477"/>
    </location>
</feature>
<dbReference type="SUPFAM" id="SSF52087">
    <property type="entry name" value="CRAL/TRIO domain"/>
    <property type="match status" value="1"/>
</dbReference>
<dbReference type="InterPro" id="IPR008962">
    <property type="entry name" value="PapD-like_sf"/>
</dbReference>
<dbReference type="PROSITE" id="PS50191">
    <property type="entry name" value="CRAL_TRIO"/>
    <property type="match status" value="1"/>
</dbReference>
<evidence type="ECO:0000256" key="15">
    <source>
        <dbReference type="ARBA" id="ARBA00023180"/>
    </source>
</evidence>
<evidence type="ECO:0000256" key="8">
    <source>
        <dbReference type="ARBA" id="ARBA00022679"/>
    </source>
</evidence>
<evidence type="ECO:0000259" key="21">
    <source>
        <dbReference type="PROSITE" id="PS50202"/>
    </source>
</evidence>
<evidence type="ECO:0000256" key="7">
    <source>
        <dbReference type="ARBA" id="ARBA00022676"/>
    </source>
</evidence>
<evidence type="ECO:0000256" key="16">
    <source>
        <dbReference type="ARBA" id="ARBA00023211"/>
    </source>
</evidence>
<comment type="catalytic activity">
    <reaction evidence="17">
        <text>a di-trans,poly-cis-dolichyl diphosphooligosaccharide + L-asparaginyl-[protein] = N(4)-(oligosaccharide-(1-&gt;4)-N-acetyl-beta-D-glucosaminyl-(1-&gt;4)-N-acetyl-beta-D-glucosaminyl)-L-asparaginyl-[protein] + a di-trans,poly-cis-dolichyl diphosphate + H(+)</text>
        <dbReference type="Rhea" id="RHEA:22980"/>
        <dbReference type="Rhea" id="RHEA-COMP:12804"/>
        <dbReference type="Rhea" id="RHEA-COMP:12805"/>
        <dbReference type="Rhea" id="RHEA-COMP:19506"/>
        <dbReference type="Rhea" id="RHEA-COMP:19509"/>
        <dbReference type="ChEBI" id="CHEBI:15378"/>
        <dbReference type="ChEBI" id="CHEBI:50347"/>
        <dbReference type="ChEBI" id="CHEBI:57497"/>
        <dbReference type="ChEBI" id="CHEBI:57570"/>
        <dbReference type="ChEBI" id="CHEBI:132529"/>
        <dbReference type="EC" id="2.4.99.18"/>
    </reaction>
</comment>
<dbReference type="PROSITE" id="PS50202">
    <property type="entry name" value="MSP"/>
    <property type="match status" value="1"/>
</dbReference>